<evidence type="ECO:0000313" key="2">
    <source>
        <dbReference type="EMBL" id="KAH3796061.1"/>
    </source>
</evidence>
<feature type="region of interest" description="Disordered" evidence="1">
    <location>
        <begin position="77"/>
        <end position="126"/>
    </location>
</feature>
<accession>A0A9D4FG68</accession>
<dbReference type="EMBL" id="JAIWYP010000007">
    <property type="protein sequence ID" value="KAH3796061.1"/>
    <property type="molecule type" value="Genomic_DNA"/>
</dbReference>
<gene>
    <name evidence="2" type="ORF">DPMN_149627</name>
</gene>
<sequence>MVCVNSLYKKKYTRLGESMAMDHQRQNDLSAGTIGSVDYNPLVPTCETDFALTYGSWKTVRDYMEIVRRHIESTIYSSPHNTRHHSRKQRLENTDDIPISQESSYKKTKKETSVKEPYLESDKNDSSGTIYSRQVYSGDRSFFLICEPQNKPHDKVLYTQEGNRPIIINLIVSSIIYQLEHRVKPFRNMQIIRLDSKGEVWFEIKRRRDIEFNKKFGSPGTNESTFTDTTWLASSESDNIHHDTYESRYKWDVVQHSDLIDEYDSKKDAGSRSIEETSYVFETKDPDEWKGSQYQIISISEDADQLKMRFSRPSEEKLEDLERLILSHHRVLNFIRDSSNDLDASLCDWIYQSDESIYGHITSRPWIALGIEELEPEEDDDRIVVSCFQKDDPVDKIWKDKLMIHTPSHQRASSSASLTGPFLPPRIGTAAAVQNPAHGYGVTSTVQIVPPYVSIPCATPVVPPVPVPVLIPPSLEDSSLRKSSHHFRRDGIQDCERYHGKFGKEEAKEILEREPSDYEDGGLKNEGQERSMQFSPPIVRGAPLTISVELKQEEYVELRPQPQHEFRHYDDTGTCASQLAKLFETLGIDVKLECGLDIFPAFFNTCEAIQAIITEGKSVLDHNIFDQLDEKVIHAKDVIIYTATSLLKDITEAQPKMPEFEEYCFNKHTIRHPFVVIVKREIEGTLKKWIEDTHTNVKLMSVLLLDTAKDNTYIPPMRHIFLKYTTASNILTSIDDILERISFSVLNGFVERCMELYATIEKITDTEKETLLYIYASARNAYARSEVPKCERPSIPETIYQYPDNIDSVIANLLQISGVIGCSKSGGKIEVCIESKMDKDIRDKVQQIACENSILVKCVSCTLTKYFSAGDKIDVNTKIGTLGGFAHRYPNSQMTNTRNQRRLSAVISKHLADVCGHERLDLIVDGQIIGQTDLQDLEYLLDVLPIDVYQQYEKNCDTRFKTEKGKYMYGVLITDEIRQTLPSMPVFLWGAKSSPGLGTIEDIMEISDGIYIKIRDREECCSFAKPGDSGAFICGTDLRERTLYVIAVLMGKLEGSSSIRYVAVLMKEALDKLGNIYGSDFKLCVAES</sequence>
<dbReference type="Proteomes" id="UP000828390">
    <property type="component" value="Unassembled WGS sequence"/>
</dbReference>
<dbReference type="AlphaFoldDB" id="A0A9D4FG68"/>
<feature type="compositionally biased region" description="Basic and acidic residues" evidence="1">
    <location>
        <begin position="110"/>
        <end position="125"/>
    </location>
</feature>
<proteinExistence type="predicted"/>
<comment type="caution">
    <text evidence="2">The sequence shown here is derived from an EMBL/GenBank/DDBJ whole genome shotgun (WGS) entry which is preliminary data.</text>
</comment>
<organism evidence="2 3">
    <name type="scientific">Dreissena polymorpha</name>
    <name type="common">Zebra mussel</name>
    <name type="synonym">Mytilus polymorpha</name>
    <dbReference type="NCBI Taxonomy" id="45954"/>
    <lineage>
        <taxon>Eukaryota</taxon>
        <taxon>Metazoa</taxon>
        <taxon>Spiralia</taxon>
        <taxon>Lophotrochozoa</taxon>
        <taxon>Mollusca</taxon>
        <taxon>Bivalvia</taxon>
        <taxon>Autobranchia</taxon>
        <taxon>Heteroconchia</taxon>
        <taxon>Euheterodonta</taxon>
        <taxon>Imparidentia</taxon>
        <taxon>Neoheterodontei</taxon>
        <taxon>Myida</taxon>
        <taxon>Dreissenoidea</taxon>
        <taxon>Dreissenidae</taxon>
        <taxon>Dreissena</taxon>
    </lineage>
</organism>
<evidence type="ECO:0000313" key="3">
    <source>
        <dbReference type="Proteomes" id="UP000828390"/>
    </source>
</evidence>
<protein>
    <submittedName>
        <fullName evidence="2">Uncharacterized protein</fullName>
    </submittedName>
</protein>
<evidence type="ECO:0000256" key="1">
    <source>
        <dbReference type="SAM" id="MobiDB-lite"/>
    </source>
</evidence>
<name>A0A9D4FG68_DREPO</name>
<reference evidence="2" key="1">
    <citation type="journal article" date="2019" name="bioRxiv">
        <title>The Genome of the Zebra Mussel, Dreissena polymorpha: A Resource for Invasive Species Research.</title>
        <authorList>
            <person name="McCartney M.A."/>
            <person name="Auch B."/>
            <person name="Kono T."/>
            <person name="Mallez S."/>
            <person name="Zhang Y."/>
            <person name="Obille A."/>
            <person name="Becker A."/>
            <person name="Abrahante J.E."/>
            <person name="Garbe J."/>
            <person name="Badalamenti J.P."/>
            <person name="Herman A."/>
            <person name="Mangelson H."/>
            <person name="Liachko I."/>
            <person name="Sullivan S."/>
            <person name="Sone E.D."/>
            <person name="Koren S."/>
            <person name="Silverstein K.A.T."/>
            <person name="Beckman K.B."/>
            <person name="Gohl D.M."/>
        </authorList>
    </citation>
    <scope>NUCLEOTIDE SEQUENCE</scope>
    <source>
        <strain evidence="2">Duluth1</strain>
        <tissue evidence="2">Whole animal</tissue>
    </source>
</reference>
<reference evidence="2" key="2">
    <citation type="submission" date="2020-11" db="EMBL/GenBank/DDBJ databases">
        <authorList>
            <person name="McCartney M.A."/>
            <person name="Auch B."/>
            <person name="Kono T."/>
            <person name="Mallez S."/>
            <person name="Becker A."/>
            <person name="Gohl D.M."/>
            <person name="Silverstein K.A.T."/>
            <person name="Koren S."/>
            <person name="Bechman K.B."/>
            <person name="Herman A."/>
            <person name="Abrahante J.E."/>
            <person name="Garbe J."/>
        </authorList>
    </citation>
    <scope>NUCLEOTIDE SEQUENCE</scope>
    <source>
        <strain evidence="2">Duluth1</strain>
        <tissue evidence="2">Whole animal</tissue>
    </source>
</reference>
<keyword evidence="3" id="KW-1185">Reference proteome</keyword>